<dbReference type="InterPro" id="IPR036967">
    <property type="entry name" value="Ribosomal_uS11_sf"/>
</dbReference>
<evidence type="ECO:0000256" key="4">
    <source>
        <dbReference type="ARBA" id="ARBA00023128"/>
    </source>
</evidence>
<protein>
    <submittedName>
        <fullName evidence="7">Uncharacterized protein LOC111016081</fullName>
    </submittedName>
</protein>
<sequence>MLSLTIPEPLSSSASALRPSARLLTGFIQKPTSLSWPSSFPKLCISFDAIAAPPFSTHDRNSFIRAAWTRRSRGEAAKRPNRKSWKQRTDMYMRPFVLDVFFSRRFIHAKVMHRATSKVVSAASTNSKDLRYSLPSPTDDNACRIIGNIIAERCKEADVFVMSYEPPKSERIEGKIEIVIDTIKENGILFV</sequence>
<proteinExistence type="inferred from homology"/>
<organism evidence="6 7">
    <name type="scientific">Momordica charantia</name>
    <name type="common">Bitter gourd</name>
    <name type="synonym">Balsam pear</name>
    <dbReference type="NCBI Taxonomy" id="3673"/>
    <lineage>
        <taxon>Eukaryota</taxon>
        <taxon>Viridiplantae</taxon>
        <taxon>Streptophyta</taxon>
        <taxon>Embryophyta</taxon>
        <taxon>Tracheophyta</taxon>
        <taxon>Spermatophyta</taxon>
        <taxon>Magnoliopsida</taxon>
        <taxon>eudicotyledons</taxon>
        <taxon>Gunneridae</taxon>
        <taxon>Pentapetalae</taxon>
        <taxon>rosids</taxon>
        <taxon>fabids</taxon>
        <taxon>Cucurbitales</taxon>
        <taxon>Cucurbitaceae</taxon>
        <taxon>Momordiceae</taxon>
        <taxon>Momordica</taxon>
    </lineage>
</organism>
<keyword evidence="3" id="KW-0689">Ribosomal protein</keyword>
<dbReference type="FunFam" id="3.30.420.80:FF:000009">
    <property type="entry name" value="50S ribosomal protein L18"/>
    <property type="match status" value="1"/>
</dbReference>
<evidence type="ECO:0000256" key="1">
    <source>
        <dbReference type="ARBA" id="ARBA00004173"/>
    </source>
</evidence>
<dbReference type="GO" id="GO:0005840">
    <property type="term" value="C:ribosome"/>
    <property type="evidence" value="ECO:0007669"/>
    <property type="project" value="UniProtKB-KW"/>
</dbReference>
<evidence type="ECO:0000256" key="3">
    <source>
        <dbReference type="ARBA" id="ARBA00022980"/>
    </source>
</evidence>
<dbReference type="KEGG" id="mcha:111016081"/>
<gene>
    <name evidence="7" type="primary">LOC111016081</name>
</gene>
<dbReference type="InterPro" id="IPR057268">
    <property type="entry name" value="Ribosomal_L18"/>
</dbReference>
<evidence type="ECO:0000313" key="7">
    <source>
        <dbReference type="RefSeq" id="XP_022147050.1"/>
    </source>
</evidence>
<dbReference type="PANTHER" id="PTHR12899:SF16">
    <property type="entry name" value="OS02G0689700 PROTEIN"/>
    <property type="match status" value="1"/>
</dbReference>
<dbReference type="GO" id="GO:0006412">
    <property type="term" value="P:translation"/>
    <property type="evidence" value="ECO:0007669"/>
    <property type="project" value="InterPro"/>
</dbReference>
<dbReference type="InterPro" id="IPR005484">
    <property type="entry name" value="Ribosomal_uL18_bac/plant/anim"/>
</dbReference>
<dbReference type="PANTHER" id="PTHR12899">
    <property type="entry name" value="39S RIBOSOMAL PROTEIN L18, MITOCHONDRIAL"/>
    <property type="match status" value="1"/>
</dbReference>
<keyword evidence="6" id="KW-1185">Reference proteome</keyword>
<dbReference type="AlphaFoldDB" id="A0A6J1CZ23"/>
<dbReference type="GO" id="GO:0003735">
    <property type="term" value="F:structural constituent of ribosome"/>
    <property type="evidence" value="ECO:0007669"/>
    <property type="project" value="InterPro"/>
</dbReference>
<evidence type="ECO:0000313" key="6">
    <source>
        <dbReference type="Proteomes" id="UP000504603"/>
    </source>
</evidence>
<accession>A0A6J1CZ23</accession>
<dbReference type="GO" id="GO:0008097">
    <property type="term" value="F:5S rRNA binding"/>
    <property type="evidence" value="ECO:0007669"/>
    <property type="project" value="TreeGrafter"/>
</dbReference>
<dbReference type="SUPFAM" id="SSF53137">
    <property type="entry name" value="Translational machinery components"/>
    <property type="match status" value="1"/>
</dbReference>
<dbReference type="GO" id="GO:1990904">
    <property type="term" value="C:ribonucleoprotein complex"/>
    <property type="evidence" value="ECO:0007669"/>
    <property type="project" value="UniProtKB-KW"/>
</dbReference>
<dbReference type="CDD" id="cd00432">
    <property type="entry name" value="Ribosomal_L18_L5e"/>
    <property type="match status" value="1"/>
</dbReference>
<dbReference type="RefSeq" id="XP_022147050.1">
    <property type="nucleotide sequence ID" value="XM_022291358.1"/>
</dbReference>
<dbReference type="Gene3D" id="3.30.420.80">
    <property type="entry name" value="Ribosomal protein S11"/>
    <property type="match status" value="1"/>
</dbReference>
<comment type="similarity">
    <text evidence="2">Belongs to the universal ribosomal protein uL18 family.</text>
</comment>
<dbReference type="Proteomes" id="UP000504603">
    <property type="component" value="Unplaced"/>
</dbReference>
<evidence type="ECO:0000256" key="2">
    <source>
        <dbReference type="ARBA" id="ARBA00007116"/>
    </source>
</evidence>
<comment type="subcellular location">
    <subcellularLocation>
        <location evidence="1">Mitochondrion</location>
    </subcellularLocation>
</comment>
<keyword evidence="5" id="KW-0687">Ribonucleoprotein</keyword>
<dbReference type="GeneID" id="111016081"/>
<reference evidence="7" key="1">
    <citation type="submission" date="2025-08" db="UniProtKB">
        <authorList>
            <consortium name="RefSeq"/>
        </authorList>
    </citation>
    <scope>IDENTIFICATION</scope>
    <source>
        <strain evidence="7">OHB3-1</strain>
    </source>
</reference>
<dbReference type="Pfam" id="PF00861">
    <property type="entry name" value="Ribosomal_L18p"/>
    <property type="match status" value="1"/>
</dbReference>
<keyword evidence="4" id="KW-0496">Mitochondrion</keyword>
<evidence type="ECO:0000256" key="5">
    <source>
        <dbReference type="ARBA" id="ARBA00023274"/>
    </source>
</evidence>
<dbReference type="GO" id="GO:0005739">
    <property type="term" value="C:mitochondrion"/>
    <property type="evidence" value="ECO:0007669"/>
    <property type="project" value="UniProtKB-SubCell"/>
</dbReference>
<name>A0A6J1CZ23_MOMCH</name>
<dbReference type="OrthoDB" id="1932324at2759"/>